<keyword evidence="2" id="KW-0175">Coiled coil</keyword>
<evidence type="ECO:0000256" key="2">
    <source>
        <dbReference type="SAM" id="Coils"/>
    </source>
</evidence>
<proteinExistence type="inferred from homology"/>
<feature type="compositionally biased region" description="Low complexity" evidence="3">
    <location>
        <begin position="82"/>
        <end position="94"/>
    </location>
</feature>
<keyword evidence="1" id="KW-0547">Nucleotide-binding</keyword>
<feature type="coiled-coil region" evidence="2">
    <location>
        <begin position="433"/>
        <end position="467"/>
    </location>
</feature>
<dbReference type="PANTHER" id="PTHR32046:SF14">
    <property type="match status" value="1"/>
</dbReference>
<dbReference type="PANTHER" id="PTHR32046">
    <property type="entry name" value="G DOMAIN-CONTAINING PROTEIN"/>
    <property type="match status" value="1"/>
</dbReference>
<dbReference type="EMBL" id="CAJPEV010000770">
    <property type="protein sequence ID" value="CAG0888385.1"/>
    <property type="molecule type" value="Genomic_DNA"/>
</dbReference>
<feature type="coiled-coil region" evidence="2">
    <location>
        <begin position="543"/>
        <end position="570"/>
    </location>
</feature>
<dbReference type="OrthoDB" id="2386367at2759"/>
<reference evidence="5" key="1">
    <citation type="submission" date="2020-11" db="EMBL/GenBank/DDBJ databases">
        <authorList>
            <person name="Tran Van P."/>
        </authorList>
    </citation>
    <scope>NUCLEOTIDE SEQUENCE</scope>
</reference>
<dbReference type="InterPro" id="IPR030379">
    <property type="entry name" value="G_SEPTIN_dom"/>
</dbReference>
<dbReference type="Proteomes" id="UP000677054">
    <property type="component" value="Unassembled WGS sequence"/>
</dbReference>
<dbReference type="InterPro" id="IPR027417">
    <property type="entry name" value="P-loop_NTPase"/>
</dbReference>
<sequence>MRTPSIGKIEVAVSEALEPPPDLRHSERILAVSNSDLTAKKPDEQKGDDEGENETKGELNEEAEDKAKYEDEKKMEDKKGSNRSSSKSVANAANKTEKKEIPLGVGRRKNIPPNPGKKRQAPSMPVVTLAEKMKYSADLIQAGVNGRPAIYQLWKFIVVNNEVKGIRKFDIGPRLQMQQDERVLVIVGATGAGKTTMINGLANYVYGVQWEDDFRFKLITEKGDIDHSNRAYSQTKEISAYSFNWREGMRIPYTLTVIDTPGFGDSEGLHKDEELVEKMLEFFEQCGSHGLNFVNAIGIVLPASTSRLTAAQKYTFHAITQLFAIDTKEKFVLLISFADGQEPTAIVVVNNAKLNYQDYHTFNNSALFASNTDIMQKMFWEIGIRSNDDFLKSLADMTPVGLALTKEVLAERRSLAGNLKILQEQIPKVSFKLTDLQHQCKILRENREEVTKVADVAEERVKTLLDNETAINCLDCKKTTCEFPASISNPRDLKYSSCMMRNEKLRMICRECRCSWKSHSLEAKRFEKKSIFRHRTRVNSASATQQIRTNVRLEQKVKELTNDIRKSQVELFAHIQQAHKTTARLKIIALNSNPLTLEEYIDFLIEAEKKDAQSGFKKRIEHLEQAKRASVICKKILDENGSAEAIMPDVMTILEKENIDYNTLGVVETPDVAIDQPSSMVETLKAFFSSVFGKNANT</sequence>
<dbReference type="SUPFAM" id="SSF52540">
    <property type="entry name" value="P-loop containing nucleoside triphosphate hydrolases"/>
    <property type="match status" value="1"/>
</dbReference>
<gene>
    <name evidence="5" type="ORF">DSTB1V02_LOCUS4938</name>
</gene>
<evidence type="ECO:0000313" key="6">
    <source>
        <dbReference type="Proteomes" id="UP000677054"/>
    </source>
</evidence>
<dbReference type="GO" id="GO:0005525">
    <property type="term" value="F:GTP binding"/>
    <property type="evidence" value="ECO:0007669"/>
    <property type="project" value="UniProtKB-KW"/>
</dbReference>
<evidence type="ECO:0000256" key="1">
    <source>
        <dbReference type="RuleBase" id="RU004560"/>
    </source>
</evidence>
<feature type="compositionally biased region" description="Basic residues" evidence="3">
    <location>
        <begin position="106"/>
        <end position="120"/>
    </location>
</feature>
<keyword evidence="6" id="KW-1185">Reference proteome</keyword>
<feature type="compositionally biased region" description="Basic and acidic residues" evidence="3">
    <location>
        <begin position="53"/>
        <end position="80"/>
    </location>
</feature>
<feature type="region of interest" description="Disordered" evidence="3">
    <location>
        <begin position="1"/>
        <end position="123"/>
    </location>
</feature>
<dbReference type="Gene3D" id="3.40.50.300">
    <property type="entry name" value="P-loop containing nucleotide triphosphate hydrolases"/>
    <property type="match status" value="1"/>
</dbReference>
<organism evidence="5">
    <name type="scientific">Darwinula stevensoni</name>
    <dbReference type="NCBI Taxonomy" id="69355"/>
    <lineage>
        <taxon>Eukaryota</taxon>
        <taxon>Metazoa</taxon>
        <taxon>Ecdysozoa</taxon>
        <taxon>Arthropoda</taxon>
        <taxon>Crustacea</taxon>
        <taxon>Oligostraca</taxon>
        <taxon>Ostracoda</taxon>
        <taxon>Podocopa</taxon>
        <taxon>Podocopida</taxon>
        <taxon>Darwinulocopina</taxon>
        <taxon>Darwinuloidea</taxon>
        <taxon>Darwinulidae</taxon>
        <taxon>Darwinula</taxon>
    </lineage>
</organism>
<accession>A0A7R9A688</accession>
<feature type="domain" description="Septin-type G" evidence="4">
    <location>
        <begin position="184"/>
        <end position="266"/>
    </location>
</feature>
<dbReference type="EMBL" id="LR900287">
    <property type="protein sequence ID" value="CAD7245060.1"/>
    <property type="molecule type" value="Genomic_DNA"/>
</dbReference>
<protein>
    <recommendedName>
        <fullName evidence="4">Septin-type G domain-containing protein</fullName>
    </recommendedName>
</protein>
<dbReference type="AlphaFoldDB" id="A0A7R9A688"/>
<comment type="similarity">
    <text evidence="1">Belongs to the TRAFAC class TrmE-Era-EngA-EngB-Septin-like GTPase superfamily. Septin GTPase family.</text>
</comment>
<evidence type="ECO:0000256" key="3">
    <source>
        <dbReference type="SAM" id="MobiDB-lite"/>
    </source>
</evidence>
<keyword evidence="1" id="KW-0342">GTP-binding</keyword>
<dbReference type="Pfam" id="PF00735">
    <property type="entry name" value="Septin"/>
    <property type="match status" value="1"/>
</dbReference>
<name>A0A7R9A688_9CRUS</name>
<evidence type="ECO:0000313" key="5">
    <source>
        <dbReference type="EMBL" id="CAD7245060.1"/>
    </source>
</evidence>
<evidence type="ECO:0000259" key="4">
    <source>
        <dbReference type="Pfam" id="PF00735"/>
    </source>
</evidence>